<gene>
    <name evidence="2" type="ORF">C095_01830</name>
</gene>
<protein>
    <submittedName>
        <fullName evidence="2">Uncharacterized protein</fullName>
    </submittedName>
</protein>
<keyword evidence="1" id="KW-1133">Transmembrane helix</keyword>
<feature type="transmembrane region" description="Helical" evidence="1">
    <location>
        <begin position="12"/>
        <end position="37"/>
    </location>
</feature>
<keyword evidence="1" id="KW-0472">Membrane</keyword>
<sequence length="62" mass="7320">MEVISFAVEDKLAFLVLESPTVTKIISLLFLFVNLIFQKEKNHLKIIHFETAFFILKYENNM</sequence>
<proteinExistence type="predicted"/>
<keyword evidence="1" id="KW-0812">Transmembrane</keyword>
<evidence type="ECO:0000313" key="2">
    <source>
        <dbReference type="EMBL" id="KID50152.1"/>
    </source>
</evidence>
<evidence type="ECO:0000313" key="3">
    <source>
        <dbReference type="Proteomes" id="UP000031184"/>
    </source>
</evidence>
<comment type="caution">
    <text evidence="2">The sequence shown here is derived from an EMBL/GenBank/DDBJ whole genome shotgun (WGS) entry which is preliminary data.</text>
</comment>
<reference evidence="2 3" key="1">
    <citation type="submission" date="2013-08" db="EMBL/GenBank/DDBJ databases">
        <title>An opportunistic ruminal bacterium that causes liver abscesses in cattle.</title>
        <authorList>
            <person name="Benahmed F.H."/>
            <person name="Rasmussen M."/>
            <person name="Harbottle H."/>
            <person name="Soppet D."/>
            <person name="Nagaraja T.G."/>
            <person name="Davidson M."/>
        </authorList>
    </citation>
    <scope>NUCLEOTIDE SEQUENCE [LARGE SCALE GENOMIC DNA]</scope>
    <source>
        <strain evidence="2 3">B35</strain>
    </source>
</reference>
<dbReference type="PATRIC" id="fig|1226633.4.peg.363"/>
<organism evidence="2 3">
    <name type="scientific">Fusobacterium necrophorum subsp. funduliforme B35</name>
    <dbReference type="NCBI Taxonomy" id="1226633"/>
    <lineage>
        <taxon>Bacteria</taxon>
        <taxon>Fusobacteriati</taxon>
        <taxon>Fusobacteriota</taxon>
        <taxon>Fusobacteriia</taxon>
        <taxon>Fusobacteriales</taxon>
        <taxon>Fusobacteriaceae</taxon>
        <taxon>Fusobacterium</taxon>
    </lineage>
</organism>
<dbReference type="AlphaFoldDB" id="A0A0B4FRP7"/>
<evidence type="ECO:0000256" key="1">
    <source>
        <dbReference type="SAM" id="Phobius"/>
    </source>
</evidence>
<dbReference type="EMBL" id="AUZI01000008">
    <property type="protein sequence ID" value="KID50152.1"/>
    <property type="molecule type" value="Genomic_DNA"/>
</dbReference>
<name>A0A0B4FRP7_9FUSO</name>
<accession>A0A0B4FRP7</accession>
<dbReference type="Proteomes" id="UP000031184">
    <property type="component" value="Unassembled WGS sequence"/>
</dbReference>